<comment type="caution">
    <text evidence="12">The sequence shown here is derived from an EMBL/GenBank/DDBJ whole genome shotgun (WGS) entry which is preliminary data.</text>
</comment>
<comment type="subunit">
    <text evidence="5">Monomer.</text>
</comment>
<comment type="catalytic activity">
    <reaction evidence="1 11">
        <text>alpha-D-glucose = beta-D-glucose</text>
        <dbReference type="Rhea" id="RHEA:10264"/>
        <dbReference type="ChEBI" id="CHEBI:15903"/>
        <dbReference type="ChEBI" id="CHEBI:17925"/>
        <dbReference type="EC" id="5.1.3.3"/>
    </reaction>
</comment>
<dbReference type="Proteomes" id="UP000613030">
    <property type="component" value="Unassembled WGS sequence"/>
</dbReference>
<dbReference type="RefSeq" id="WP_202015992.1">
    <property type="nucleotide sequence ID" value="NZ_JAERRB010000017.1"/>
</dbReference>
<dbReference type="NCBIfam" id="NF008277">
    <property type="entry name" value="PRK11055.1"/>
    <property type="match status" value="1"/>
</dbReference>
<proteinExistence type="inferred from homology"/>
<dbReference type="EC" id="5.1.3.3" evidence="6 11"/>
<dbReference type="EMBL" id="JAERRB010000017">
    <property type="protein sequence ID" value="MBL0745515.1"/>
    <property type="molecule type" value="Genomic_DNA"/>
</dbReference>
<keyword evidence="10 11" id="KW-0119">Carbohydrate metabolism</keyword>
<dbReference type="PIRSF" id="PIRSF005096">
    <property type="entry name" value="GALM"/>
    <property type="match status" value="1"/>
</dbReference>
<evidence type="ECO:0000313" key="13">
    <source>
        <dbReference type="Proteomes" id="UP000613030"/>
    </source>
</evidence>
<dbReference type="InterPro" id="IPR047215">
    <property type="entry name" value="Galactose_mutarotase-like"/>
</dbReference>
<sequence>MTPDANNGLKNERISNAPWGTFEGKDVFLFRLKNASGAYVELTNYGATLVSVVVPDKTGNLESVVLGFPSLEGYLHDRCYIGSTIGRFANRIGNARFTLDGVTYALDKNDNTNSNHGGPSGFHARVFDFAISDDAVTFMLTSENGEGGFPGKIDFKVKYSWSDDCALAIRFNAVADKRTVLNFTNHAYFNLSPGDGDILNHELTLHADSLASTDKQYIPTGVIAPANDLLFKRHKIRERVKVSDNTMTGVNSYYILNPKEDKILRPAGKMTAQSSGRTLDVFTTYPGVQVYTGDFLHASHTSNLSRPPASFDGLCLECQHYPDAPNHPNFPSTVFDAGQVYDETIVYKFGVTA</sequence>
<accession>A0ABS1L1E5</accession>
<organism evidence="12 13">
    <name type="scientific">Chryseolinea lacunae</name>
    <dbReference type="NCBI Taxonomy" id="2801331"/>
    <lineage>
        <taxon>Bacteria</taxon>
        <taxon>Pseudomonadati</taxon>
        <taxon>Bacteroidota</taxon>
        <taxon>Cytophagia</taxon>
        <taxon>Cytophagales</taxon>
        <taxon>Fulvivirgaceae</taxon>
        <taxon>Chryseolinea</taxon>
    </lineage>
</organism>
<evidence type="ECO:0000256" key="5">
    <source>
        <dbReference type="ARBA" id="ARBA00011245"/>
    </source>
</evidence>
<evidence type="ECO:0000256" key="8">
    <source>
        <dbReference type="ARBA" id="ARBA00022837"/>
    </source>
</evidence>
<comment type="cofactor">
    <cofactor evidence="2">
        <name>Ca(2+)</name>
        <dbReference type="ChEBI" id="CHEBI:29108"/>
    </cofactor>
</comment>
<evidence type="ECO:0000256" key="6">
    <source>
        <dbReference type="ARBA" id="ARBA00013185"/>
    </source>
</evidence>
<dbReference type="InterPro" id="IPR015443">
    <property type="entry name" value="Aldose_1-epimerase"/>
</dbReference>
<dbReference type="PANTHER" id="PTHR10091:SF0">
    <property type="entry name" value="GALACTOSE MUTAROTASE"/>
    <property type="match status" value="1"/>
</dbReference>
<dbReference type="PANTHER" id="PTHR10091">
    <property type="entry name" value="ALDOSE-1-EPIMERASE"/>
    <property type="match status" value="1"/>
</dbReference>
<dbReference type="SUPFAM" id="SSF74650">
    <property type="entry name" value="Galactose mutarotase-like"/>
    <property type="match status" value="1"/>
</dbReference>
<evidence type="ECO:0000256" key="7">
    <source>
        <dbReference type="ARBA" id="ARBA00014165"/>
    </source>
</evidence>
<dbReference type="InterPro" id="IPR018052">
    <property type="entry name" value="Ald1_epimerase_CS"/>
</dbReference>
<keyword evidence="13" id="KW-1185">Reference proteome</keyword>
<protein>
    <recommendedName>
        <fullName evidence="7 11">Aldose 1-epimerase</fullName>
        <ecNumber evidence="6 11">5.1.3.3</ecNumber>
    </recommendedName>
</protein>
<evidence type="ECO:0000256" key="4">
    <source>
        <dbReference type="ARBA" id="ARBA00006206"/>
    </source>
</evidence>
<dbReference type="InterPro" id="IPR011013">
    <property type="entry name" value="Gal_mutarotase_sf_dom"/>
</dbReference>
<keyword evidence="8" id="KW-0106">Calcium</keyword>
<reference evidence="12 13" key="1">
    <citation type="submission" date="2021-01" db="EMBL/GenBank/DDBJ databases">
        <title>Chryseolinea sp. Jin1 Genome sequencing and assembly.</title>
        <authorList>
            <person name="Kim I."/>
        </authorList>
    </citation>
    <scope>NUCLEOTIDE SEQUENCE [LARGE SCALE GENOMIC DNA]</scope>
    <source>
        <strain evidence="12 13">Jin1</strain>
    </source>
</reference>
<evidence type="ECO:0000256" key="2">
    <source>
        <dbReference type="ARBA" id="ARBA00001913"/>
    </source>
</evidence>
<name>A0ABS1L1E5_9BACT</name>
<dbReference type="InterPro" id="IPR008183">
    <property type="entry name" value="Aldose_1/G6P_1-epimerase"/>
</dbReference>
<dbReference type="Pfam" id="PF01263">
    <property type="entry name" value="Aldose_epim"/>
    <property type="match status" value="1"/>
</dbReference>
<dbReference type="PROSITE" id="PS00545">
    <property type="entry name" value="ALDOSE_1_EPIMERASE"/>
    <property type="match status" value="1"/>
</dbReference>
<evidence type="ECO:0000256" key="3">
    <source>
        <dbReference type="ARBA" id="ARBA00005028"/>
    </source>
</evidence>
<dbReference type="InterPro" id="IPR014718">
    <property type="entry name" value="GH-type_carb-bd"/>
</dbReference>
<keyword evidence="9 11" id="KW-0413">Isomerase</keyword>
<comment type="pathway">
    <text evidence="3 11">Carbohydrate metabolism; hexose metabolism.</text>
</comment>
<comment type="similarity">
    <text evidence="4 11">Belongs to the aldose epimerase family.</text>
</comment>
<evidence type="ECO:0000313" key="12">
    <source>
        <dbReference type="EMBL" id="MBL0745515.1"/>
    </source>
</evidence>
<dbReference type="Gene3D" id="2.70.98.10">
    <property type="match status" value="1"/>
</dbReference>
<evidence type="ECO:0000256" key="10">
    <source>
        <dbReference type="ARBA" id="ARBA00023277"/>
    </source>
</evidence>
<evidence type="ECO:0000256" key="9">
    <source>
        <dbReference type="ARBA" id="ARBA00023235"/>
    </source>
</evidence>
<gene>
    <name evidence="12" type="ORF">JI741_30060</name>
</gene>
<dbReference type="CDD" id="cd09019">
    <property type="entry name" value="galactose_mutarotase_like"/>
    <property type="match status" value="1"/>
</dbReference>
<evidence type="ECO:0000256" key="1">
    <source>
        <dbReference type="ARBA" id="ARBA00001614"/>
    </source>
</evidence>
<evidence type="ECO:0000256" key="11">
    <source>
        <dbReference type="PIRNR" id="PIRNR005096"/>
    </source>
</evidence>